<evidence type="ECO:0000256" key="1">
    <source>
        <dbReference type="SAM" id="MobiDB-lite"/>
    </source>
</evidence>
<dbReference type="EMBL" id="WSEM01000034">
    <property type="protein sequence ID" value="MVQ39470.1"/>
    <property type="molecule type" value="Genomic_DNA"/>
</dbReference>
<dbReference type="RefSeq" id="WP_157325590.1">
    <property type="nucleotide sequence ID" value="NZ_WSEM01000034.1"/>
</dbReference>
<protein>
    <recommendedName>
        <fullName evidence="4">DUF3006 domain-containing protein</fullName>
    </recommendedName>
</protein>
<evidence type="ECO:0008006" key="4">
    <source>
        <dbReference type="Google" id="ProtNLM"/>
    </source>
</evidence>
<feature type="region of interest" description="Disordered" evidence="1">
    <location>
        <begin position="41"/>
        <end position="60"/>
    </location>
</feature>
<name>A0ABW9UJQ2_9BACL</name>
<organism evidence="2 3">
    <name type="scientific">Paenibacillus anseongense</name>
    <dbReference type="NCBI Taxonomy" id="2682845"/>
    <lineage>
        <taxon>Bacteria</taxon>
        <taxon>Bacillati</taxon>
        <taxon>Bacillota</taxon>
        <taxon>Bacilli</taxon>
        <taxon>Bacillales</taxon>
        <taxon>Paenibacillaceae</taxon>
        <taxon>Paenibacillus</taxon>
    </lineage>
</organism>
<keyword evidence="3" id="KW-1185">Reference proteome</keyword>
<gene>
    <name evidence="2" type="ORF">GON05_33255</name>
</gene>
<dbReference type="Proteomes" id="UP000467637">
    <property type="component" value="Unassembled WGS sequence"/>
</dbReference>
<sequence>MKTTEGKVIEILFKDEDGFCICDDGWKRPLNELKEPTIRDVHTKRKLKTQPKNCSGDKET</sequence>
<accession>A0ABW9UJQ2</accession>
<proteinExistence type="predicted"/>
<reference evidence="2 3" key="1">
    <citation type="submission" date="2019-12" db="EMBL/GenBank/DDBJ databases">
        <authorList>
            <person name="Huq M.A."/>
        </authorList>
    </citation>
    <scope>NUCLEOTIDE SEQUENCE [LARGE SCALE GENOMIC DNA]</scope>
    <source>
        <strain evidence="2 3">MAH-34</strain>
    </source>
</reference>
<comment type="caution">
    <text evidence="2">The sequence shown here is derived from an EMBL/GenBank/DDBJ whole genome shotgun (WGS) entry which is preliminary data.</text>
</comment>
<evidence type="ECO:0000313" key="2">
    <source>
        <dbReference type="EMBL" id="MVQ39470.1"/>
    </source>
</evidence>
<evidence type="ECO:0000313" key="3">
    <source>
        <dbReference type="Proteomes" id="UP000467637"/>
    </source>
</evidence>